<proteinExistence type="predicted"/>
<dbReference type="EMBL" id="JAAFOW010000197">
    <property type="protein sequence ID" value="KAF5267861.1"/>
    <property type="molecule type" value="Genomic_DNA"/>
</dbReference>
<dbReference type="Proteomes" id="UP000558688">
    <property type="component" value="Unassembled WGS sequence"/>
</dbReference>
<evidence type="ECO:0000313" key="2">
    <source>
        <dbReference type="Proteomes" id="UP000558688"/>
    </source>
</evidence>
<reference evidence="1" key="1">
    <citation type="submission" date="2020-02" db="EMBL/GenBank/DDBJ databases">
        <title>Identification and distribution of gene clusters putatively required for synthesis of sphingolipid metabolism inhibitors in phylogenetically diverse species of the filamentous fungus Fusarium.</title>
        <authorList>
            <person name="Kim H.-S."/>
            <person name="Busman M."/>
            <person name="Brown D.W."/>
            <person name="Divon H."/>
            <person name="Uhlig S."/>
            <person name="Proctor R.H."/>
        </authorList>
    </citation>
    <scope>NUCLEOTIDE SEQUENCE [LARGE SCALE GENOMIC DNA]</scope>
    <source>
        <strain evidence="1">NRRL 39464</strain>
    </source>
</reference>
<organism evidence="1 2">
    <name type="scientific">Fusarium oxysporum</name>
    <name type="common">Fusarium vascular wilt</name>
    <dbReference type="NCBI Taxonomy" id="5507"/>
    <lineage>
        <taxon>Eukaryota</taxon>
        <taxon>Fungi</taxon>
        <taxon>Dikarya</taxon>
        <taxon>Ascomycota</taxon>
        <taxon>Pezizomycotina</taxon>
        <taxon>Sordariomycetes</taxon>
        <taxon>Hypocreomycetidae</taxon>
        <taxon>Hypocreales</taxon>
        <taxon>Nectriaceae</taxon>
        <taxon>Fusarium</taxon>
        <taxon>Fusarium oxysporum species complex</taxon>
    </lineage>
</organism>
<evidence type="ECO:0000313" key="1">
    <source>
        <dbReference type="EMBL" id="KAF5267861.1"/>
    </source>
</evidence>
<dbReference type="AlphaFoldDB" id="A0A8H5EQM4"/>
<gene>
    <name evidence="1" type="ORF">FOXYS1_1270</name>
</gene>
<sequence>MEKEMDLESYSFNHLDHDYVADEHEPKDFVGRKTRSYKDLWRKFYTPNFKTIVWQYNPSGVEKSYNFFAPSPLTPNAKSLPVYLRIESKNEDHRSLFKGSIPNSFYVPLFALIAMGHEENLVFTQKPMEVPKEALWQELETKFLSRANDWKPMFSGEPPKILAREENGSLVSVQLSNKWEGWQDILPQMGILDTAAKHGGKPVRHLNISLQKPILIRPIKSPANNIIIERFSKSPNEFYQGLIDTIHEASDPDASTSKLKARYLWKLEIYSVDKAQDYIKAIKVGRSDIAVQASINKKLGRSDSAEKEDLESFKKSHPIYVPRKKLTAKAKELEELKMEKRERGLDALTKVYELGRGTAYLSNDLDVDKIQRAAGKRPDEAGQKEIMGGVSATEIGNAMGWGSKRLRSGVFPAEWLHLSAFSWGGIAGDEDPEGFTTSQNFENLVFGTSETNSLMTRYETAWQRFFLAEKELAGTGKGIIGSLDICCNDFSKPILWDMVTESKHFSTVDITFTKQELELVRENPLGAKLYLDSKPKTETNDGIRQEMLILAHDFPFIVYSIQYDLQAYFHSRIFRSDDMSCSVPFFPFRRPFYHRAEAILDDLVFKEFYGKAKKESDVLKSKI</sequence>
<protein>
    <submittedName>
        <fullName evidence="1">Uncharacterized protein</fullName>
    </submittedName>
</protein>
<accession>A0A8H5EQM4</accession>
<name>A0A8H5EQM4_FUSOX</name>
<comment type="caution">
    <text evidence="1">The sequence shown here is derived from an EMBL/GenBank/DDBJ whole genome shotgun (WGS) entry which is preliminary data.</text>
</comment>